<comment type="cofactor">
    <cofactor evidence="1">
        <name>FAD</name>
        <dbReference type="ChEBI" id="CHEBI:57692"/>
    </cofactor>
</comment>
<dbReference type="Proteomes" id="UP000076848">
    <property type="component" value="Unassembled WGS sequence"/>
</dbReference>
<dbReference type="InterPro" id="IPR028202">
    <property type="entry name" value="Reductase_C"/>
</dbReference>
<dbReference type="Gene3D" id="3.50.50.60">
    <property type="entry name" value="FAD/NAD(P)-binding domain"/>
    <property type="match status" value="2"/>
</dbReference>
<dbReference type="Pfam" id="PF07992">
    <property type="entry name" value="Pyr_redox_2"/>
    <property type="match status" value="1"/>
</dbReference>
<dbReference type="GO" id="GO:0016651">
    <property type="term" value="F:oxidoreductase activity, acting on NAD(P)H"/>
    <property type="evidence" value="ECO:0007669"/>
    <property type="project" value="TreeGrafter"/>
</dbReference>
<protein>
    <submittedName>
        <fullName evidence="7">Ferredoxin reductase</fullName>
        <ecNumber evidence="7">1.18.1.-</ecNumber>
    </submittedName>
</protein>
<organism evidence="7 8">
    <name type="scientific">Bordetella ansorpii</name>
    <dbReference type="NCBI Taxonomy" id="288768"/>
    <lineage>
        <taxon>Bacteria</taxon>
        <taxon>Pseudomonadati</taxon>
        <taxon>Pseudomonadota</taxon>
        <taxon>Betaproteobacteria</taxon>
        <taxon>Burkholderiales</taxon>
        <taxon>Alcaligenaceae</taxon>
        <taxon>Bordetella</taxon>
    </lineage>
</organism>
<dbReference type="PRINTS" id="PR00411">
    <property type="entry name" value="PNDRDTASEI"/>
</dbReference>
<keyword evidence="4 7" id="KW-0560">Oxidoreductase</keyword>
<proteinExistence type="predicted"/>
<dbReference type="SUPFAM" id="SSF55424">
    <property type="entry name" value="FAD/NAD-linked reductases, dimerisation (C-terminal) domain"/>
    <property type="match status" value="1"/>
</dbReference>
<evidence type="ECO:0000259" key="5">
    <source>
        <dbReference type="Pfam" id="PF07992"/>
    </source>
</evidence>
<feature type="domain" description="FAD/NAD(P)-binding" evidence="5">
    <location>
        <begin position="6"/>
        <end position="309"/>
    </location>
</feature>
<evidence type="ECO:0000256" key="3">
    <source>
        <dbReference type="ARBA" id="ARBA00022827"/>
    </source>
</evidence>
<dbReference type="InterPro" id="IPR016156">
    <property type="entry name" value="FAD/NAD-linked_Rdtase_dimer_sf"/>
</dbReference>
<keyword evidence="2" id="KW-0285">Flavoprotein</keyword>
<dbReference type="EMBL" id="FKIF01000007">
    <property type="protein sequence ID" value="SAI70986.1"/>
    <property type="molecule type" value="Genomic_DNA"/>
</dbReference>
<accession>A0A157SM73</accession>
<dbReference type="EC" id="1.18.1.-" evidence="7"/>
<evidence type="ECO:0000256" key="2">
    <source>
        <dbReference type="ARBA" id="ARBA00022630"/>
    </source>
</evidence>
<name>A0A157SM73_9BORD</name>
<dbReference type="STRING" id="288768.SAMEA3906486_03287"/>
<dbReference type="PANTHER" id="PTHR43557:SF2">
    <property type="entry name" value="RIESKE DOMAIN-CONTAINING PROTEIN-RELATED"/>
    <property type="match status" value="1"/>
</dbReference>
<dbReference type="Gene3D" id="3.30.390.30">
    <property type="match status" value="1"/>
</dbReference>
<feature type="domain" description="Reductase C-terminal" evidence="6">
    <location>
        <begin position="328"/>
        <end position="415"/>
    </location>
</feature>
<dbReference type="Pfam" id="PF14759">
    <property type="entry name" value="Reductase_C"/>
    <property type="match status" value="1"/>
</dbReference>
<dbReference type="RefSeq" id="WP_066129183.1">
    <property type="nucleotide sequence ID" value="NZ_FKIF01000007.1"/>
</dbReference>
<dbReference type="InterPro" id="IPR023753">
    <property type="entry name" value="FAD/NAD-binding_dom"/>
</dbReference>
<dbReference type="AlphaFoldDB" id="A0A157SM73"/>
<sequence length="424" mass="43766">MAVPASIVIVGAGQAGAVAARTLRERGYVGAITLVGDEAHLPYERPPLSKEALGADVDAGVGRLHPAQYYADHDIRVVSGAVASALDRAQREVVLADGRRLPYDACLLATGGRARRLPLLPERLPNVHVLRTLDDAMVLGAALAPGVRLAVVGGGFLGLEAAWTASQRGAAVTVIEGAPALLGRVLPPLLSEWLLLRARAAGLDVRLGVSVCGAVPGATAAAGTTLALSDGNQIEADQVLVAIGLVPNTELASSAGLPLCAATAGVLVDADCRTADPHVWAAGDCASQCREPDAQAVRTESWQNANTHGAIAAASLLQAERPVTPYPWFWTDQLGCNIQILGAAQPGLQYVMRGTAQPTDDAPRLLAVGLREGVPVHGVAINAGGDLRVLRPLFEQAAAIDAHAFADPACALKPLVKSCLQRFA</sequence>
<dbReference type="InterPro" id="IPR050446">
    <property type="entry name" value="FAD-oxidoreductase/Apoptosis"/>
</dbReference>
<evidence type="ECO:0000313" key="7">
    <source>
        <dbReference type="EMBL" id="SAI70986.1"/>
    </source>
</evidence>
<keyword evidence="8" id="KW-1185">Reference proteome</keyword>
<dbReference type="SUPFAM" id="SSF51905">
    <property type="entry name" value="FAD/NAD(P)-binding domain"/>
    <property type="match status" value="2"/>
</dbReference>
<reference evidence="7 8" key="1">
    <citation type="submission" date="2016-04" db="EMBL/GenBank/DDBJ databases">
        <authorList>
            <consortium name="Pathogen Informatics"/>
        </authorList>
    </citation>
    <scope>NUCLEOTIDE SEQUENCE [LARGE SCALE GENOMIC DNA]</scope>
    <source>
        <strain evidence="7 8">H050680373</strain>
    </source>
</reference>
<dbReference type="GO" id="GO:0005737">
    <property type="term" value="C:cytoplasm"/>
    <property type="evidence" value="ECO:0007669"/>
    <property type="project" value="TreeGrafter"/>
</dbReference>
<dbReference type="PRINTS" id="PR00368">
    <property type="entry name" value="FADPNR"/>
</dbReference>
<evidence type="ECO:0000256" key="1">
    <source>
        <dbReference type="ARBA" id="ARBA00001974"/>
    </source>
</evidence>
<keyword evidence="3" id="KW-0274">FAD</keyword>
<dbReference type="PANTHER" id="PTHR43557">
    <property type="entry name" value="APOPTOSIS-INDUCING FACTOR 1"/>
    <property type="match status" value="1"/>
</dbReference>
<dbReference type="OrthoDB" id="9769238at2"/>
<dbReference type="InterPro" id="IPR036188">
    <property type="entry name" value="FAD/NAD-bd_sf"/>
</dbReference>
<gene>
    <name evidence="7" type="primary">thcD_2</name>
    <name evidence="7" type="ORF">SAMEA3906486_03287</name>
</gene>
<evidence type="ECO:0000256" key="4">
    <source>
        <dbReference type="ARBA" id="ARBA00023002"/>
    </source>
</evidence>
<evidence type="ECO:0000259" key="6">
    <source>
        <dbReference type="Pfam" id="PF14759"/>
    </source>
</evidence>
<evidence type="ECO:0000313" key="8">
    <source>
        <dbReference type="Proteomes" id="UP000076848"/>
    </source>
</evidence>